<dbReference type="GO" id="GO:0005975">
    <property type="term" value="P:carbohydrate metabolic process"/>
    <property type="evidence" value="ECO:0007669"/>
    <property type="project" value="InterPro"/>
</dbReference>
<feature type="non-terminal residue" evidence="5">
    <location>
        <position position="315"/>
    </location>
</feature>
<organism evidence="5 6">
    <name type="scientific">Astrephomene gubernaculifera</name>
    <dbReference type="NCBI Taxonomy" id="47775"/>
    <lineage>
        <taxon>Eukaryota</taxon>
        <taxon>Viridiplantae</taxon>
        <taxon>Chlorophyta</taxon>
        <taxon>core chlorophytes</taxon>
        <taxon>Chlorophyceae</taxon>
        <taxon>CS clade</taxon>
        <taxon>Chlamydomonadales</taxon>
        <taxon>Astrephomenaceae</taxon>
        <taxon>Astrephomene</taxon>
    </lineage>
</organism>
<dbReference type="GO" id="GO:0030246">
    <property type="term" value="F:carbohydrate binding"/>
    <property type="evidence" value="ECO:0007669"/>
    <property type="project" value="InterPro"/>
</dbReference>
<comment type="similarity">
    <text evidence="2">Belongs to the glucose-6-phosphate 1-epimerase family.</text>
</comment>
<dbReference type="AlphaFoldDB" id="A0AAD3HPC0"/>
<keyword evidence="4" id="KW-0413">Isomerase</keyword>
<evidence type="ECO:0000256" key="1">
    <source>
        <dbReference type="ARBA" id="ARBA00001096"/>
    </source>
</evidence>
<dbReference type="GO" id="GO:0047938">
    <property type="term" value="F:glucose-6-phosphate 1-epimerase activity"/>
    <property type="evidence" value="ECO:0007669"/>
    <property type="project" value="UniProtKB-EC"/>
</dbReference>
<dbReference type="InterPro" id="IPR011013">
    <property type="entry name" value="Gal_mutarotase_sf_dom"/>
</dbReference>
<proteinExistence type="inferred from homology"/>
<dbReference type="Proteomes" id="UP001054857">
    <property type="component" value="Unassembled WGS sequence"/>
</dbReference>
<dbReference type="InterPro" id="IPR025532">
    <property type="entry name" value="G6P_1-epimerase"/>
</dbReference>
<evidence type="ECO:0000313" key="6">
    <source>
        <dbReference type="Proteomes" id="UP001054857"/>
    </source>
</evidence>
<evidence type="ECO:0000313" key="5">
    <source>
        <dbReference type="EMBL" id="GFR48859.1"/>
    </source>
</evidence>
<name>A0AAD3HPC0_9CHLO</name>
<dbReference type="InterPro" id="IPR014718">
    <property type="entry name" value="GH-type_carb-bd"/>
</dbReference>
<comment type="catalytic activity">
    <reaction evidence="1">
        <text>alpha-D-glucose 6-phosphate = beta-D-glucose 6-phosphate</text>
        <dbReference type="Rhea" id="RHEA:16249"/>
        <dbReference type="ChEBI" id="CHEBI:58225"/>
        <dbReference type="ChEBI" id="CHEBI:58247"/>
        <dbReference type="EC" id="5.1.3.15"/>
    </reaction>
</comment>
<comment type="caution">
    <text evidence="5">The sequence shown here is derived from an EMBL/GenBank/DDBJ whole genome shotgun (WGS) entry which is preliminary data.</text>
</comment>
<dbReference type="InterPro" id="IPR008183">
    <property type="entry name" value="Aldose_1/G6P_1-epimerase"/>
</dbReference>
<dbReference type="SUPFAM" id="SSF74650">
    <property type="entry name" value="Galactose mutarotase-like"/>
    <property type="match status" value="1"/>
</dbReference>
<dbReference type="EC" id="5.1.3.15" evidence="3"/>
<gene>
    <name evidence="5" type="ORF">Agub_g10813</name>
</gene>
<dbReference type="CDD" id="cd09020">
    <property type="entry name" value="D-hex-6-P-epi_like"/>
    <property type="match status" value="1"/>
</dbReference>
<dbReference type="GO" id="GO:0005737">
    <property type="term" value="C:cytoplasm"/>
    <property type="evidence" value="ECO:0007669"/>
    <property type="project" value="TreeGrafter"/>
</dbReference>
<dbReference type="Pfam" id="PF01263">
    <property type="entry name" value="Aldose_epim"/>
    <property type="match status" value="1"/>
</dbReference>
<evidence type="ECO:0000256" key="3">
    <source>
        <dbReference type="ARBA" id="ARBA00012083"/>
    </source>
</evidence>
<reference evidence="5 6" key="1">
    <citation type="journal article" date="2021" name="Sci. Rep.">
        <title>Genome sequencing of the multicellular alga Astrephomene provides insights into convergent evolution of germ-soma differentiation.</title>
        <authorList>
            <person name="Yamashita S."/>
            <person name="Yamamoto K."/>
            <person name="Matsuzaki R."/>
            <person name="Suzuki S."/>
            <person name="Yamaguchi H."/>
            <person name="Hirooka S."/>
            <person name="Minakuchi Y."/>
            <person name="Miyagishima S."/>
            <person name="Kawachi M."/>
            <person name="Toyoda A."/>
            <person name="Nozaki H."/>
        </authorList>
    </citation>
    <scope>NUCLEOTIDE SEQUENCE [LARGE SCALE GENOMIC DNA]</scope>
    <source>
        <strain evidence="5 6">NIES-4017</strain>
    </source>
</reference>
<dbReference type="EMBL" id="BMAR01000026">
    <property type="protein sequence ID" value="GFR48859.1"/>
    <property type="molecule type" value="Genomic_DNA"/>
</dbReference>
<accession>A0AAD3HPC0</accession>
<dbReference type="Gene3D" id="2.70.98.10">
    <property type="match status" value="1"/>
</dbReference>
<sequence length="315" mass="34569">MALSSLSSRVNGHIRPRARVAAARPAVPVRRAVIMASSVADLNAKFGLPGSVEFKEGRSGTPMVTLKHSCGASAEVYLFGACVTSWKQSSGDEVLYVRPDAVFDKTKPISGGIPLCFPQFGPGPMQQHGFARNLDWAVSTTSADPNPDEKDPAVELVLRESEYTQRMWPFRFQAVYRVSLHNEQLNCQLRVINTDDKPFDFTAALHSYIEVLSIDKARVTGLKGLTYLCKAKDPKNPETKQEDRDAVTFDGYTDSVYLGSPAHVELEVGTGAAVALDSYGWEDTVVWNPHLTMKDCYQSFCCVENAKFGKPAIVA</sequence>
<protein>
    <recommendedName>
        <fullName evidence="3">glucose-6-phosphate 1-epimerase</fullName>
        <ecNumber evidence="3">5.1.3.15</ecNumber>
    </recommendedName>
</protein>
<dbReference type="PANTHER" id="PTHR11122:SF39">
    <property type="entry name" value="GLUCOSE-6-PHOSPHATE 1-EPIMERASE"/>
    <property type="match status" value="1"/>
</dbReference>
<dbReference type="PANTHER" id="PTHR11122">
    <property type="entry name" value="APOSPORY-ASSOCIATED PROTEIN C-RELATED"/>
    <property type="match status" value="1"/>
</dbReference>
<evidence type="ECO:0000256" key="4">
    <source>
        <dbReference type="ARBA" id="ARBA00023235"/>
    </source>
</evidence>
<keyword evidence="6" id="KW-1185">Reference proteome</keyword>
<evidence type="ECO:0000256" key="2">
    <source>
        <dbReference type="ARBA" id="ARBA00005866"/>
    </source>
</evidence>